<comment type="caution">
    <text evidence="2">The sequence shown here is derived from an EMBL/GenBank/DDBJ whole genome shotgun (WGS) entry which is preliminary data.</text>
</comment>
<reference evidence="2" key="1">
    <citation type="journal article" date="2021" name="PeerJ">
        <title>Extensive microbial diversity within the chicken gut microbiome revealed by metagenomics and culture.</title>
        <authorList>
            <person name="Gilroy R."/>
            <person name="Ravi A."/>
            <person name="Getino M."/>
            <person name="Pursley I."/>
            <person name="Horton D.L."/>
            <person name="Alikhan N.F."/>
            <person name="Baker D."/>
            <person name="Gharbi K."/>
            <person name="Hall N."/>
            <person name="Watson M."/>
            <person name="Adriaenssens E.M."/>
            <person name="Foster-Nyarko E."/>
            <person name="Jarju S."/>
            <person name="Secka A."/>
            <person name="Antonio M."/>
            <person name="Oren A."/>
            <person name="Chaudhuri R.R."/>
            <person name="La Ragione R."/>
            <person name="Hildebrand F."/>
            <person name="Pallen M.J."/>
        </authorList>
    </citation>
    <scope>NUCLEOTIDE SEQUENCE</scope>
    <source>
        <strain evidence="2">ChiGjej1B1-14440</strain>
    </source>
</reference>
<sequence>MLIACAFDVSPLTIKRDVFVYEYGSEISNLPQDYVNANEEILKQVELDFSDLKNEIGRYQVAATYLGVEYPFEIEIVDTTKPVFTLKAVTFNVALNTEVYAIDLIETVEDNSEYTAYFKDKNGEIATYKIFSEKGSYVEKIFVEDNAGNESAQLRVKIVVGQNGNNPTLSGIDDVEILKDTLFDPLNGVTATDGNGNDITSKIKILKNNVDTKEEGEYEVIYSVTNDKGNTLQRTRKVTVLKSKKSGD</sequence>
<dbReference type="Proteomes" id="UP000886724">
    <property type="component" value="Unassembled WGS sequence"/>
</dbReference>
<accession>A0A9D2BN70</accession>
<feature type="domain" description="Pesticidal crystal protein Cry22Aa Ig-like" evidence="1">
    <location>
        <begin position="168"/>
        <end position="240"/>
    </location>
</feature>
<evidence type="ECO:0000313" key="2">
    <source>
        <dbReference type="EMBL" id="HIX81642.1"/>
    </source>
</evidence>
<organism evidence="2 3">
    <name type="scientific">Candidatus Erysipelatoclostridium merdavium</name>
    <dbReference type="NCBI Taxonomy" id="2838566"/>
    <lineage>
        <taxon>Bacteria</taxon>
        <taxon>Bacillati</taxon>
        <taxon>Bacillota</taxon>
        <taxon>Erysipelotrichia</taxon>
        <taxon>Erysipelotrichales</taxon>
        <taxon>Erysipelotrichales incertae sedis</taxon>
    </lineage>
</organism>
<gene>
    <name evidence="2" type="ORF">H9980_06690</name>
</gene>
<protein>
    <submittedName>
        <fullName evidence="2">DUF5011 domain-containing protein</fullName>
    </submittedName>
</protein>
<dbReference type="InterPro" id="IPR013783">
    <property type="entry name" value="Ig-like_fold"/>
</dbReference>
<dbReference type="AlphaFoldDB" id="A0A9D2BN70"/>
<proteinExistence type="predicted"/>
<evidence type="ECO:0000313" key="3">
    <source>
        <dbReference type="Proteomes" id="UP000886724"/>
    </source>
</evidence>
<dbReference type="InterPro" id="IPR032179">
    <property type="entry name" value="Cry22Aa_Ig-like"/>
</dbReference>
<dbReference type="Gene3D" id="2.60.40.10">
    <property type="entry name" value="Immunoglobulins"/>
    <property type="match status" value="1"/>
</dbReference>
<dbReference type="EMBL" id="DXET01000144">
    <property type="protein sequence ID" value="HIX81642.1"/>
    <property type="molecule type" value="Genomic_DNA"/>
</dbReference>
<dbReference type="Pfam" id="PF16403">
    <property type="entry name" value="Bact_surface_Ig-like"/>
    <property type="match status" value="1"/>
</dbReference>
<evidence type="ECO:0000259" key="1">
    <source>
        <dbReference type="Pfam" id="PF16403"/>
    </source>
</evidence>
<reference evidence="2" key="2">
    <citation type="submission" date="2021-04" db="EMBL/GenBank/DDBJ databases">
        <authorList>
            <person name="Gilroy R."/>
        </authorList>
    </citation>
    <scope>NUCLEOTIDE SEQUENCE</scope>
    <source>
        <strain evidence="2">ChiGjej1B1-14440</strain>
    </source>
</reference>
<name>A0A9D2BN70_9FIRM</name>